<dbReference type="Proteomes" id="UP001066276">
    <property type="component" value="Chromosome 9"/>
</dbReference>
<dbReference type="EMBL" id="JANPWB010000013">
    <property type="protein sequence ID" value="KAJ1106357.1"/>
    <property type="molecule type" value="Genomic_DNA"/>
</dbReference>
<reference evidence="1" key="1">
    <citation type="journal article" date="2022" name="bioRxiv">
        <title>Sequencing and chromosome-scale assembly of the giantPleurodeles waltlgenome.</title>
        <authorList>
            <person name="Brown T."/>
            <person name="Elewa A."/>
            <person name="Iarovenko S."/>
            <person name="Subramanian E."/>
            <person name="Araus A.J."/>
            <person name="Petzold A."/>
            <person name="Susuki M."/>
            <person name="Suzuki K.-i.T."/>
            <person name="Hayashi T."/>
            <person name="Toyoda A."/>
            <person name="Oliveira C."/>
            <person name="Osipova E."/>
            <person name="Leigh N.D."/>
            <person name="Simon A."/>
            <person name="Yun M.H."/>
        </authorList>
    </citation>
    <scope>NUCLEOTIDE SEQUENCE</scope>
    <source>
        <strain evidence="1">20211129_DDA</strain>
        <tissue evidence="1">Liver</tissue>
    </source>
</reference>
<evidence type="ECO:0000313" key="1">
    <source>
        <dbReference type="EMBL" id="KAJ1106357.1"/>
    </source>
</evidence>
<accession>A0AAV7MST4</accession>
<comment type="caution">
    <text evidence="1">The sequence shown here is derived from an EMBL/GenBank/DDBJ whole genome shotgun (WGS) entry which is preliminary data.</text>
</comment>
<organism evidence="1 2">
    <name type="scientific">Pleurodeles waltl</name>
    <name type="common">Iberian ribbed newt</name>
    <dbReference type="NCBI Taxonomy" id="8319"/>
    <lineage>
        <taxon>Eukaryota</taxon>
        <taxon>Metazoa</taxon>
        <taxon>Chordata</taxon>
        <taxon>Craniata</taxon>
        <taxon>Vertebrata</taxon>
        <taxon>Euteleostomi</taxon>
        <taxon>Amphibia</taxon>
        <taxon>Batrachia</taxon>
        <taxon>Caudata</taxon>
        <taxon>Salamandroidea</taxon>
        <taxon>Salamandridae</taxon>
        <taxon>Pleurodelinae</taxon>
        <taxon>Pleurodeles</taxon>
    </lineage>
</organism>
<keyword evidence="2" id="KW-1185">Reference proteome</keyword>
<evidence type="ECO:0000313" key="2">
    <source>
        <dbReference type="Proteomes" id="UP001066276"/>
    </source>
</evidence>
<protein>
    <submittedName>
        <fullName evidence="1">Uncharacterized protein</fullName>
    </submittedName>
</protein>
<name>A0AAV7MST4_PLEWA</name>
<proteinExistence type="predicted"/>
<dbReference type="AlphaFoldDB" id="A0AAV7MST4"/>
<gene>
    <name evidence="1" type="ORF">NDU88_003758</name>
</gene>
<sequence length="67" mass="7660">MCGGRRGGGCFGLLAPAPLEDDDSSKGQWGREGFQLRFVCIYAFWNQVSRIPFHFYMQSYLDGHERP</sequence>